<dbReference type="SUPFAM" id="SSF52402">
    <property type="entry name" value="Adenine nucleotide alpha hydrolases-like"/>
    <property type="match status" value="2"/>
</dbReference>
<protein>
    <recommendedName>
        <fullName evidence="3">asparagine synthase (glutamine-hydrolyzing)</fullName>
        <ecNumber evidence="3">6.3.5.4</ecNumber>
    </recommendedName>
</protein>
<dbReference type="InterPro" id="IPR029055">
    <property type="entry name" value="Ntn_hydrolases_N"/>
</dbReference>
<dbReference type="InterPro" id="IPR001962">
    <property type="entry name" value="Asn_synthase"/>
</dbReference>
<proteinExistence type="inferred from homology"/>
<dbReference type="SUPFAM" id="SSF56235">
    <property type="entry name" value="N-terminal nucleophile aminohydrolases (Ntn hydrolases)"/>
    <property type="match status" value="1"/>
</dbReference>
<dbReference type="CDD" id="cd00712">
    <property type="entry name" value="AsnB"/>
    <property type="match status" value="1"/>
</dbReference>
<evidence type="ECO:0000259" key="6">
    <source>
        <dbReference type="PROSITE" id="PS51278"/>
    </source>
</evidence>
<dbReference type="Pfam" id="PF13522">
    <property type="entry name" value="GATase_6"/>
    <property type="match status" value="1"/>
</dbReference>
<keyword evidence="8" id="KW-1185">Reference proteome</keyword>
<evidence type="ECO:0000256" key="4">
    <source>
        <dbReference type="ARBA" id="ARBA00022888"/>
    </source>
</evidence>
<dbReference type="AlphaFoldDB" id="A0A1I1AA48"/>
<evidence type="ECO:0000256" key="1">
    <source>
        <dbReference type="ARBA" id="ARBA00005187"/>
    </source>
</evidence>
<keyword evidence="4" id="KW-0028">Amino-acid biosynthesis</keyword>
<dbReference type="Gene3D" id="3.60.20.10">
    <property type="entry name" value="Glutamine Phosphoribosylpyrophosphate, subunit 1, domain 1"/>
    <property type="match status" value="1"/>
</dbReference>
<dbReference type="GO" id="GO:0006529">
    <property type="term" value="P:asparagine biosynthetic process"/>
    <property type="evidence" value="ECO:0007669"/>
    <property type="project" value="UniProtKB-KW"/>
</dbReference>
<dbReference type="OrthoDB" id="9763290at2"/>
<dbReference type="InterPro" id="IPR017932">
    <property type="entry name" value="GATase_2_dom"/>
</dbReference>
<dbReference type="Proteomes" id="UP000199012">
    <property type="component" value="Unassembled WGS sequence"/>
</dbReference>
<dbReference type="PROSITE" id="PS51278">
    <property type="entry name" value="GATASE_TYPE_2"/>
    <property type="match status" value="1"/>
</dbReference>
<evidence type="ECO:0000313" key="8">
    <source>
        <dbReference type="Proteomes" id="UP000199012"/>
    </source>
</evidence>
<evidence type="ECO:0000256" key="5">
    <source>
        <dbReference type="ARBA" id="ARBA00048741"/>
    </source>
</evidence>
<dbReference type="PANTHER" id="PTHR43284:SF1">
    <property type="entry name" value="ASPARAGINE SYNTHETASE"/>
    <property type="match status" value="1"/>
</dbReference>
<keyword evidence="4" id="KW-0061">Asparagine biosynthesis</keyword>
<dbReference type="GO" id="GO:0005829">
    <property type="term" value="C:cytosol"/>
    <property type="evidence" value="ECO:0007669"/>
    <property type="project" value="TreeGrafter"/>
</dbReference>
<accession>A0A1I1AA48</accession>
<dbReference type="GO" id="GO:0004066">
    <property type="term" value="F:asparagine synthase (glutamine-hydrolyzing) activity"/>
    <property type="evidence" value="ECO:0007669"/>
    <property type="project" value="UniProtKB-EC"/>
</dbReference>
<comment type="similarity">
    <text evidence="2">Belongs to the asparagine synthetase family.</text>
</comment>
<dbReference type="InterPro" id="IPR014729">
    <property type="entry name" value="Rossmann-like_a/b/a_fold"/>
</dbReference>
<comment type="pathway">
    <text evidence="1">Amino-acid biosynthesis; L-asparagine biosynthesis; L-asparagine from L-aspartate (L-Gln route): step 1/1.</text>
</comment>
<dbReference type="InterPro" id="IPR033738">
    <property type="entry name" value="AsnB_N"/>
</dbReference>
<feature type="domain" description="Glutamine amidotransferase type-2" evidence="6">
    <location>
        <begin position="2"/>
        <end position="214"/>
    </location>
</feature>
<organism evidence="7 8">
    <name type="scientific">Cellulomonas marina</name>
    <dbReference type="NCBI Taxonomy" id="988821"/>
    <lineage>
        <taxon>Bacteria</taxon>
        <taxon>Bacillati</taxon>
        <taxon>Actinomycetota</taxon>
        <taxon>Actinomycetes</taxon>
        <taxon>Micrococcales</taxon>
        <taxon>Cellulomonadaceae</taxon>
        <taxon>Cellulomonas</taxon>
    </lineage>
</organism>
<evidence type="ECO:0000256" key="2">
    <source>
        <dbReference type="ARBA" id="ARBA00005752"/>
    </source>
</evidence>
<evidence type="ECO:0000313" key="7">
    <source>
        <dbReference type="EMBL" id="SFB34849.1"/>
    </source>
</evidence>
<name>A0A1I1AA48_9CELL</name>
<dbReference type="EC" id="6.3.5.4" evidence="3"/>
<gene>
    <name evidence="7" type="ORF">SAMN05421867_11652</name>
</gene>
<dbReference type="STRING" id="988821.SAMN05421867_11652"/>
<dbReference type="Pfam" id="PF00733">
    <property type="entry name" value="Asn_synthase"/>
    <property type="match status" value="1"/>
</dbReference>
<reference evidence="7 8" key="1">
    <citation type="submission" date="2016-10" db="EMBL/GenBank/DDBJ databases">
        <authorList>
            <person name="de Groot N.N."/>
        </authorList>
    </citation>
    <scope>NUCLEOTIDE SEQUENCE [LARGE SCALE GENOMIC DNA]</scope>
    <source>
        <strain evidence="7 8">CGMCC 4.6945</strain>
    </source>
</reference>
<dbReference type="RefSeq" id="WP_090034287.1">
    <property type="nucleotide sequence ID" value="NZ_BONM01000032.1"/>
</dbReference>
<dbReference type="Gene3D" id="3.40.50.620">
    <property type="entry name" value="HUPs"/>
    <property type="match status" value="1"/>
</dbReference>
<evidence type="ECO:0000256" key="3">
    <source>
        <dbReference type="ARBA" id="ARBA00012737"/>
    </source>
</evidence>
<comment type="catalytic activity">
    <reaction evidence="5">
        <text>L-aspartate + L-glutamine + ATP + H2O = L-asparagine + L-glutamate + AMP + diphosphate + H(+)</text>
        <dbReference type="Rhea" id="RHEA:12228"/>
        <dbReference type="ChEBI" id="CHEBI:15377"/>
        <dbReference type="ChEBI" id="CHEBI:15378"/>
        <dbReference type="ChEBI" id="CHEBI:29985"/>
        <dbReference type="ChEBI" id="CHEBI:29991"/>
        <dbReference type="ChEBI" id="CHEBI:30616"/>
        <dbReference type="ChEBI" id="CHEBI:33019"/>
        <dbReference type="ChEBI" id="CHEBI:58048"/>
        <dbReference type="ChEBI" id="CHEBI:58359"/>
        <dbReference type="ChEBI" id="CHEBI:456215"/>
        <dbReference type="EC" id="6.3.5.4"/>
    </reaction>
</comment>
<dbReference type="PANTHER" id="PTHR43284">
    <property type="entry name" value="ASPARAGINE SYNTHETASE (GLUTAMINE-HYDROLYZING)"/>
    <property type="match status" value="1"/>
</dbReference>
<dbReference type="InterPro" id="IPR051786">
    <property type="entry name" value="ASN_synthetase/amidase"/>
</dbReference>
<dbReference type="EMBL" id="FOKA01000016">
    <property type="protein sequence ID" value="SFB34849.1"/>
    <property type="molecule type" value="Genomic_DNA"/>
</dbReference>
<sequence>MCGVCGEVTADGSRADAAAVARMCEAQAPRGPDGAGSWSEGPVALGHRRLAVIDTSDAGAKPWVDDDLGLALVFNGCVYNYRELRERLRGHGYRFRSACDTEVVLAAYHRWGTGFVEHLVGMFAVVVLERGTGRVVLARDRLGVKPLYLSLTARRLRFASTLPALLAGGDVDTTIDRVGLHHYLTWRAVGPAPRTLLRGVEKLPPATVRVVEPDGTTRDHRYWSPSYERRAEHAGWTAEDWTDAVQDALTTAVRRRMVADVPVGVLLVELAAACPPELKLAEGGKGVLRAVARRLVPAEVIDRPKGYIPVPAVTHLDGPVLDLVRDALTSTAAKERGLFRPEHLDPLLERPDEGRSPTGVNRLWPLGLLELWLQTHGVR</sequence>